<keyword evidence="3" id="KW-1185">Reference proteome</keyword>
<reference evidence="2 3" key="1">
    <citation type="journal article" date="2007" name="Nature">
        <title>Evolution of genes and genomes on the Drosophila phylogeny.</title>
        <authorList>
            <consortium name="Drosophila 12 Genomes Consortium"/>
            <person name="Clark A.G."/>
            <person name="Eisen M.B."/>
            <person name="Smith D.R."/>
            <person name="Bergman C.M."/>
            <person name="Oliver B."/>
            <person name="Markow T.A."/>
            <person name="Kaufman T.C."/>
            <person name="Kellis M."/>
            <person name="Gelbart W."/>
            <person name="Iyer V.N."/>
            <person name="Pollard D.A."/>
            <person name="Sackton T.B."/>
            <person name="Larracuente A.M."/>
            <person name="Singh N.D."/>
            <person name="Abad J.P."/>
            <person name="Abt D.N."/>
            <person name="Adryan B."/>
            <person name="Aguade M."/>
            <person name="Akashi H."/>
            <person name="Anderson W.W."/>
            <person name="Aquadro C.F."/>
            <person name="Ardell D.H."/>
            <person name="Arguello R."/>
            <person name="Artieri C.G."/>
            <person name="Barbash D.A."/>
            <person name="Barker D."/>
            <person name="Barsanti P."/>
            <person name="Batterham P."/>
            <person name="Batzoglou S."/>
            <person name="Begun D."/>
            <person name="Bhutkar A."/>
            <person name="Blanco E."/>
            <person name="Bosak S.A."/>
            <person name="Bradley R.K."/>
            <person name="Brand A.D."/>
            <person name="Brent M.R."/>
            <person name="Brooks A.N."/>
            <person name="Brown R.H."/>
            <person name="Butlin R.K."/>
            <person name="Caggese C."/>
            <person name="Calvi B.R."/>
            <person name="Bernardo de Carvalho A."/>
            <person name="Caspi A."/>
            <person name="Castrezana S."/>
            <person name="Celniker S.E."/>
            <person name="Chang J.L."/>
            <person name="Chapple C."/>
            <person name="Chatterji S."/>
            <person name="Chinwalla A."/>
            <person name="Civetta A."/>
            <person name="Clifton S.W."/>
            <person name="Comeron J.M."/>
            <person name="Costello J.C."/>
            <person name="Coyne J.A."/>
            <person name="Daub J."/>
            <person name="David R.G."/>
            <person name="Delcher A.L."/>
            <person name="Delehaunty K."/>
            <person name="Do C.B."/>
            <person name="Ebling H."/>
            <person name="Edwards K."/>
            <person name="Eickbush T."/>
            <person name="Evans J.D."/>
            <person name="Filipski A."/>
            <person name="Findeiss S."/>
            <person name="Freyhult E."/>
            <person name="Fulton L."/>
            <person name="Fulton R."/>
            <person name="Garcia A.C."/>
            <person name="Gardiner A."/>
            <person name="Garfield D.A."/>
            <person name="Garvin B.E."/>
            <person name="Gibson G."/>
            <person name="Gilbert D."/>
            <person name="Gnerre S."/>
            <person name="Godfrey J."/>
            <person name="Good R."/>
            <person name="Gotea V."/>
            <person name="Gravely B."/>
            <person name="Greenberg A.J."/>
            <person name="Griffiths-Jones S."/>
            <person name="Gross S."/>
            <person name="Guigo R."/>
            <person name="Gustafson E.A."/>
            <person name="Haerty W."/>
            <person name="Hahn M.W."/>
            <person name="Halligan D.L."/>
            <person name="Halpern A.L."/>
            <person name="Halter G.M."/>
            <person name="Han M.V."/>
            <person name="Heger A."/>
            <person name="Hillier L."/>
            <person name="Hinrichs A.S."/>
            <person name="Holmes I."/>
            <person name="Hoskins R.A."/>
            <person name="Hubisz M.J."/>
            <person name="Hultmark D."/>
            <person name="Huntley M.A."/>
            <person name="Jaffe D.B."/>
            <person name="Jagadeeshan S."/>
            <person name="Jeck W.R."/>
            <person name="Johnson J."/>
            <person name="Jones C.D."/>
            <person name="Jordan W.C."/>
            <person name="Karpen G.H."/>
            <person name="Kataoka E."/>
            <person name="Keightley P.D."/>
            <person name="Kheradpour P."/>
            <person name="Kirkness E.F."/>
            <person name="Koerich L.B."/>
            <person name="Kristiansen K."/>
            <person name="Kudrna D."/>
            <person name="Kulathinal R.J."/>
            <person name="Kumar S."/>
            <person name="Kwok R."/>
            <person name="Lander E."/>
            <person name="Langley C.H."/>
            <person name="Lapoint R."/>
            <person name="Lazzaro B.P."/>
            <person name="Lee S.J."/>
            <person name="Levesque L."/>
            <person name="Li R."/>
            <person name="Lin C.F."/>
            <person name="Lin M.F."/>
            <person name="Lindblad-Toh K."/>
            <person name="Llopart A."/>
            <person name="Long M."/>
            <person name="Low L."/>
            <person name="Lozovsky E."/>
            <person name="Lu J."/>
            <person name="Luo M."/>
            <person name="Machado C.A."/>
            <person name="Makalowski W."/>
            <person name="Marzo M."/>
            <person name="Matsuda M."/>
            <person name="Matzkin L."/>
            <person name="McAllister B."/>
            <person name="McBride C.S."/>
            <person name="McKernan B."/>
            <person name="McKernan K."/>
            <person name="Mendez-Lago M."/>
            <person name="Minx P."/>
            <person name="Mollenhauer M.U."/>
            <person name="Montooth K."/>
            <person name="Mount S.M."/>
            <person name="Mu X."/>
            <person name="Myers E."/>
            <person name="Negre B."/>
            <person name="Newfeld S."/>
            <person name="Nielsen R."/>
            <person name="Noor M.A."/>
            <person name="O'Grady P."/>
            <person name="Pachter L."/>
            <person name="Papaceit M."/>
            <person name="Parisi M.J."/>
            <person name="Parisi M."/>
            <person name="Parts L."/>
            <person name="Pedersen J.S."/>
            <person name="Pesole G."/>
            <person name="Phillippy A.M."/>
            <person name="Ponting C.P."/>
            <person name="Pop M."/>
            <person name="Porcelli D."/>
            <person name="Powell J.R."/>
            <person name="Prohaska S."/>
            <person name="Pruitt K."/>
            <person name="Puig M."/>
            <person name="Quesneville H."/>
            <person name="Ram K.R."/>
            <person name="Rand D."/>
            <person name="Rasmussen M.D."/>
            <person name="Reed L.K."/>
            <person name="Reenan R."/>
            <person name="Reily A."/>
            <person name="Remington K.A."/>
            <person name="Rieger T.T."/>
            <person name="Ritchie M.G."/>
            <person name="Robin C."/>
            <person name="Rogers Y.H."/>
            <person name="Rohde C."/>
            <person name="Rozas J."/>
            <person name="Rubenfield M.J."/>
            <person name="Ruiz A."/>
            <person name="Russo S."/>
            <person name="Salzberg S.L."/>
            <person name="Sanchez-Gracia A."/>
            <person name="Saranga D.J."/>
            <person name="Sato H."/>
            <person name="Schaeffer S.W."/>
            <person name="Schatz M.C."/>
            <person name="Schlenke T."/>
            <person name="Schwartz R."/>
            <person name="Segarra C."/>
            <person name="Singh R.S."/>
            <person name="Sirot L."/>
            <person name="Sirota M."/>
            <person name="Sisneros N.B."/>
            <person name="Smith C.D."/>
            <person name="Smith T.F."/>
            <person name="Spieth J."/>
            <person name="Stage D.E."/>
            <person name="Stark A."/>
            <person name="Stephan W."/>
            <person name="Strausberg R.L."/>
            <person name="Strempel S."/>
            <person name="Sturgill D."/>
            <person name="Sutton G."/>
            <person name="Sutton G.G."/>
            <person name="Tao W."/>
            <person name="Teichmann S."/>
            <person name="Tobari Y.N."/>
            <person name="Tomimura Y."/>
            <person name="Tsolas J.M."/>
            <person name="Valente V.L."/>
            <person name="Venter E."/>
            <person name="Venter J.C."/>
            <person name="Vicario S."/>
            <person name="Vieira F.G."/>
            <person name="Vilella A.J."/>
            <person name="Villasante A."/>
            <person name="Walenz B."/>
            <person name="Wang J."/>
            <person name="Wasserman M."/>
            <person name="Watts T."/>
            <person name="Wilson D."/>
            <person name="Wilson R.K."/>
            <person name="Wing R.A."/>
            <person name="Wolfner M.F."/>
            <person name="Wong A."/>
            <person name="Wong G.K."/>
            <person name="Wu C.I."/>
            <person name="Wu G."/>
            <person name="Yamamoto D."/>
            <person name="Yang H.P."/>
            <person name="Yang S.P."/>
            <person name="Yorke J.A."/>
            <person name="Yoshida K."/>
            <person name="Zdobnov E."/>
            <person name="Zhang P."/>
            <person name="Zhang Y."/>
            <person name="Zimin A.V."/>
            <person name="Baldwin J."/>
            <person name="Abdouelleil A."/>
            <person name="Abdulkadir J."/>
            <person name="Abebe A."/>
            <person name="Abera B."/>
            <person name="Abreu J."/>
            <person name="Acer S.C."/>
            <person name="Aftuck L."/>
            <person name="Alexander A."/>
            <person name="An P."/>
            <person name="Anderson E."/>
            <person name="Anderson S."/>
            <person name="Arachi H."/>
            <person name="Azer M."/>
            <person name="Bachantsang P."/>
            <person name="Barry A."/>
            <person name="Bayul T."/>
            <person name="Berlin A."/>
            <person name="Bessette D."/>
            <person name="Bloom T."/>
            <person name="Blye J."/>
            <person name="Boguslavskiy L."/>
            <person name="Bonnet C."/>
            <person name="Boukhgalter B."/>
            <person name="Bourzgui I."/>
            <person name="Brown A."/>
            <person name="Cahill P."/>
            <person name="Channer S."/>
            <person name="Cheshatsang Y."/>
            <person name="Chuda L."/>
            <person name="Citroen M."/>
            <person name="Collymore A."/>
            <person name="Cooke P."/>
            <person name="Costello M."/>
            <person name="D'Aco K."/>
            <person name="Daza R."/>
            <person name="De Haan G."/>
            <person name="DeGray S."/>
            <person name="DeMaso C."/>
            <person name="Dhargay N."/>
            <person name="Dooley K."/>
            <person name="Dooley E."/>
            <person name="Doricent M."/>
            <person name="Dorje P."/>
            <person name="Dorjee K."/>
            <person name="Dupes A."/>
            <person name="Elong R."/>
            <person name="Falk J."/>
            <person name="Farina A."/>
            <person name="Faro S."/>
            <person name="Ferguson D."/>
            <person name="Fisher S."/>
            <person name="Foley C.D."/>
            <person name="Franke A."/>
            <person name="Friedrich D."/>
            <person name="Gadbois L."/>
            <person name="Gearin G."/>
            <person name="Gearin C.R."/>
            <person name="Giannoukos G."/>
            <person name="Goode T."/>
            <person name="Graham J."/>
            <person name="Grandbois E."/>
            <person name="Grewal S."/>
            <person name="Gyaltsen K."/>
            <person name="Hafez N."/>
            <person name="Hagos B."/>
            <person name="Hall J."/>
            <person name="Henson C."/>
            <person name="Hollinger A."/>
            <person name="Honan T."/>
            <person name="Huard M.D."/>
            <person name="Hughes L."/>
            <person name="Hurhula B."/>
            <person name="Husby M.E."/>
            <person name="Kamat A."/>
            <person name="Kanga B."/>
            <person name="Kashin S."/>
            <person name="Khazanovich D."/>
            <person name="Kisner P."/>
            <person name="Lance K."/>
            <person name="Lara M."/>
            <person name="Lee W."/>
            <person name="Lennon N."/>
            <person name="Letendre F."/>
            <person name="LeVine R."/>
            <person name="Lipovsky A."/>
            <person name="Liu X."/>
            <person name="Liu J."/>
            <person name="Liu S."/>
            <person name="Lokyitsang T."/>
            <person name="Lokyitsang Y."/>
            <person name="Lubonja R."/>
            <person name="Lui A."/>
            <person name="MacDonald P."/>
            <person name="Magnisalis V."/>
            <person name="Maru K."/>
            <person name="Matthews C."/>
            <person name="McCusker W."/>
            <person name="McDonough S."/>
            <person name="Mehta T."/>
            <person name="Meldrim J."/>
            <person name="Meneus L."/>
            <person name="Mihai O."/>
            <person name="Mihalev A."/>
            <person name="Mihova T."/>
            <person name="Mittelman R."/>
            <person name="Mlenga V."/>
            <person name="Montmayeur A."/>
            <person name="Mulrain L."/>
            <person name="Navidi A."/>
            <person name="Naylor J."/>
            <person name="Negash T."/>
            <person name="Nguyen T."/>
            <person name="Nguyen N."/>
            <person name="Nicol R."/>
            <person name="Norbu C."/>
            <person name="Norbu N."/>
            <person name="Novod N."/>
            <person name="O'Neill B."/>
            <person name="Osman S."/>
            <person name="Markiewicz E."/>
            <person name="Oyono O.L."/>
            <person name="Patti C."/>
            <person name="Phunkhang P."/>
            <person name="Pierre F."/>
            <person name="Priest M."/>
            <person name="Raghuraman S."/>
            <person name="Rege F."/>
            <person name="Reyes R."/>
            <person name="Rise C."/>
            <person name="Rogov P."/>
            <person name="Ross K."/>
            <person name="Ryan E."/>
            <person name="Settipalli S."/>
            <person name="Shea T."/>
            <person name="Sherpa N."/>
            <person name="Shi L."/>
            <person name="Shih D."/>
            <person name="Sparrow T."/>
            <person name="Spaulding J."/>
            <person name="Stalker J."/>
            <person name="Stange-Thomann N."/>
            <person name="Stavropoulos S."/>
            <person name="Stone C."/>
            <person name="Strader C."/>
            <person name="Tesfaye S."/>
            <person name="Thomson T."/>
            <person name="Thoulutsang Y."/>
            <person name="Thoulutsang D."/>
            <person name="Topham K."/>
            <person name="Topping I."/>
            <person name="Tsamla T."/>
            <person name="Vassiliev H."/>
            <person name="Vo A."/>
            <person name="Wangchuk T."/>
            <person name="Wangdi T."/>
            <person name="Weiand M."/>
            <person name="Wilkinson J."/>
            <person name="Wilson A."/>
            <person name="Yadav S."/>
            <person name="Young G."/>
            <person name="Yu Q."/>
            <person name="Zembek L."/>
            <person name="Zhong D."/>
            <person name="Zimmer A."/>
            <person name="Zwirko Z."/>
            <person name="Jaffe D.B."/>
            <person name="Alvarez P."/>
            <person name="Brockman W."/>
            <person name="Butler J."/>
            <person name="Chin C."/>
            <person name="Gnerre S."/>
            <person name="Grabherr M."/>
            <person name="Kleber M."/>
            <person name="Mauceli E."/>
            <person name="MacCallum I."/>
        </authorList>
    </citation>
    <scope>NUCLEOTIDE SEQUENCE [LARGE SCALE GENOMIC DNA]</scope>
    <source>
        <strain evidence="3">MSH-3 / Tucson 14011-0111.49</strain>
    </source>
</reference>
<evidence type="ECO:0000313" key="3">
    <source>
        <dbReference type="Proteomes" id="UP000008744"/>
    </source>
</evidence>
<keyword evidence="1" id="KW-0175">Coiled coil</keyword>
<protein>
    <submittedName>
        <fullName evidence="2">GL11743</fullName>
    </submittedName>
</protein>
<accession>B4IRA1</accession>
<proteinExistence type="predicted"/>
<evidence type="ECO:0000313" key="2">
    <source>
        <dbReference type="EMBL" id="EDW33670.1"/>
    </source>
</evidence>
<dbReference type="EMBL" id="CH691855">
    <property type="protein sequence ID" value="EDW33670.1"/>
    <property type="molecule type" value="Genomic_DNA"/>
</dbReference>
<feature type="coiled-coil region" evidence="1">
    <location>
        <begin position="13"/>
        <end position="40"/>
    </location>
</feature>
<gene>
    <name evidence="2" type="primary">Dper\GL11743</name>
    <name evidence="2" type="ORF">Dper_GL11743</name>
</gene>
<dbReference type="AlphaFoldDB" id="B4IRA1"/>
<dbReference type="HOGENOM" id="CLU_1367509_0_0_1"/>
<sequence length="200" mass="22902">MTELLGLSGYCLIEARDLCLDELERQLDSIEETFQSSHKARVNLGNLEAQMVTSKLSQFSVETLEWASAVKTPWIVLRSSFRARLDSEPMEANLWAPEYLETSLCESPRLAFLERSPAEVVCSPRDLLAYSALTRRKEKTYKSDAEVWIGWLQPWRDSESRYGHHKSRKKYLFSKATMVVIDGKVSSFCWNAIVGSTRIV</sequence>
<dbReference type="Proteomes" id="UP000008744">
    <property type="component" value="Unassembled WGS sequence"/>
</dbReference>
<evidence type="ECO:0000256" key="1">
    <source>
        <dbReference type="SAM" id="Coils"/>
    </source>
</evidence>
<name>B4IRA1_DROPE</name>
<organism evidence="3">
    <name type="scientific">Drosophila persimilis</name>
    <name type="common">Fruit fly</name>
    <dbReference type="NCBI Taxonomy" id="7234"/>
    <lineage>
        <taxon>Eukaryota</taxon>
        <taxon>Metazoa</taxon>
        <taxon>Ecdysozoa</taxon>
        <taxon>Arthropoda</taxon>
        <taxon>Hexapoda</taxon>
        <taxon>Insecta</taxon>
        <taxon>Pterygota</taxon>
        <taxon>Neoptera</taxon>
        <taxon>Endopterygota</taxon>
        <taxon>Diptera</taxon>
        <taxon>Brachycera</taxon>
        <taxon>Muscomorpha</taxon>
        <taxon>Ephydroidea</taxon>
        <taxon>Drosophilidae</taxon>
        <taxon>Drosophila</taxon>
        <taxon>Sophophora</taxon>
    </lineage>
</organism>